<feature type="compositionally biased region" description="Basic and acidic residues" evidence="1">
    <location>
        <begin position="133"/>
        <end position="151"/>
    </location>
</feature>
<evidence type="ECO:0000313" key="3">
    <source>
        <dbReference type="Proteomes" id="UP000502706"/>
    </source>
</evidence>
<feature type="region of interest" description="Disordered" evidence="1">
    <location>
        <begin position="35"/>
        <end position="76"/>
    </location>
</feature>
<reference evidence="2 3" key="1">
    <citation type="submission" date="2019-10" db="EMBL/GenBank/DDBJ databases">
        <title>Rubrobacter sp nov SCSIO 52915 isolated from a deep-sea sediment in the South China Sea.</title>
        <authorList>
            <person name="Chen R.W."/>
        </authorList>
    </citation>
    <scope>NUCLEOTIDE SEQUENCE [LARGE SCALE GENOMIC DNA]</scope>
    <source>
        <strain evidence="2 3">SCSIO 52915</strain>
    </source>
</reference>
<feature type="region of interest" description="Disordered" evidence="1">
    <location>
        <begin position="133"/>
        <end position="158"/>
    </location>
</feature>
<gene>
    <name evidence="2" type="ORF">GBA65_00575</name>
</gene>
<protein>
    <submittedName>
        <fullName evidence="2">Uncharacterized protein</fullName>
    </submittedName>
</protein>
<dbReference type="RefSeq" id="WP_166394923.1">
    <property type="nucleotide sequence ID" value="NZ_CP045121.1"/>
</dbReference>
<organism evidence="2 3">
    <name type="scientific">Rubrobacter marinus</name>
    <dbReference type="NCBI Taxonomy" id="2653852"/>
    <lineage>
        <taxon>Bacteria</taxon>
        <taxon>Bacillati</taxon>
        <taxon>Actinomycetota</taxon>
        <taxon>Rubrobacteria</taxon>
        <taxon>Rubrobacterales</taxon>
        <taxon>Rubrobacteraceae</taxon>
        <taxon>Rubrobacter</taxon>
    </lineage>
</organism>
<dbReference type="KEGG" id="rmar:GBA65_00575"/>
<sequence length="158" mass="17795">MRIRQLCRSGELLAERREEHIEGVLGPWRIQRDAVHAFSEEEPDAEPAGPRDAKPDDATTVASGRPDGGDAEPVSDAVVERLDTDTPSEASELLSESLRNLRERAESLVAELERLEGRLEFAEIQDQALREALRRETERSDELRSELEAERARHRGGF</sequence>
<evidence type="ECO:0000313" key="2">
    <source>
        <dbReference type="EMBL" id="QIN77256.1"/>
    </source>
</evidence>
<evidence type="ECO:0000256" key="1">
    <source>
        <dbReference type="SAM" id="MobiDB-lite"/>
    </source>
</evidence>
<dbReference type="AlphaFoldDB" id="A0A6G8PTG6"/>
<dbReference type="Proteomes" id="UP000502706">
    <property type="component" value="Chromosome"/>
</dbReference>
<name>A0A6G8PTG6_9ACTN</name>
<dbReference type="EMBL" id="CP045121">
    <property type="protein sequence ID" value="QIN77256.1"/>
    <property type="molecule type" value="Genomic_DNA"/>
</dbReference>
<proteinExistence type="predicted"/>
<accession>A0A6G8PTG6</accession>
<keyword evidence="3" id="KW-1185">Reference proteome</keyword>